<accession>A0A091MDX1</accession>
<feature type="non-terminal residue" evidence="2">
    <location>
        <position position="275"/>
    </location>
</feature>
<feature type="compositionally biased region" description="Basic and acidic residues" evidence="1">
    <location>
        <begin position="41"/>
        <end position="54"/>
    </location>
</feature>
<proteinExistence type="predicted"/>
<gene>
    <name evidence="2" type="ORF">N310_09863</name>
</gene>
<dbReference type="EMBL" id="KK825360">
    <property type="protein sequence ID" value="KFP72318.1"/>
    <property type="molecule type" value="Genomic_DNA"/>
</dbReference>
<feature type="compositionally biased region" description="Basic and acidic residues" evidence="1">
    <location>
        <begin position="16"/>
        <end position="27"/>
    </location>
</feature>
<keyword evidence="3" id="KW-1185">Reference proteome</keyword>
<feature type="region of interest" description="Disordered" evidence="1">
    <location>
        <begin position="1"/>
        <end position="93"/>
    </location>
</feature>
<evidence type="ECO:0000313" key="3">
    <source>
        <dbReference type="Proteomes" id="UP000053537"/>
    </source>
</evidence>
<evidence type="ECO:0000313" key="2">
    <source>
        <dbReference type="EMBL" id="KFP72318.1"/>
    </source>
</evidence>
<feature type="compositionally biased region" description="Basic residues" evidence="1">
    <location>
        <begin position="75"/>
        <end position="89"/>
    </location>
</feature>
<organism evidence="2 3">
    <name type="scientific">Acanthisitta chloris</name>
    <name type="common">rifleman</name>
    <dbReference type="NCBI Taxonomy" id="57068"/>
    <lineage>
        <taxon>Eukaryota</taxon>
        <taxon>Metazoa</taxon>
        <taxon>Chordata</taxon>
        <taxon>Craniata</taxon>
        <taxon>Vertebrata</taxon>
        <taxon>Euteleostomi</taxon>
        <taxon>Archelosauria</taxon>
        <taxon>Archosauria</taxon>
        <taxon>Dinosauria</taxon>
        <taxon>Saurischia</taxon>
        <taxon>Theropoda</taxon>
        <taxon>Coelurosauria</taxon>
        <taxon>Aves</taxon>
        <taxon>Neognathae</taxon>
        <taxon>Neoaves</taxon>
        <taxon>Telluraves</taxon>
        <taxon>Australaves</taxon>
        <taxon>Passeriformes</taxon>
        <taxon>Acanthisittidae</taxon>
        <taxon>Acanthisitta</taxon>
    </lineage>
</organism>
<evidence type="ECO:0000256" key="1">
    <source>
        <dbReference type="SAM" id="MobiDB-lite"/>
    </source>
</evidence>
<reference evidence="2 3" key="1">
    <citation type="submission" date="2014-04" db="EMBL/GenBank/DDBJ databases">
        <title>Genome evolution of avian class.</title>
        <authorList>
            <person name="Zhang G."/>
            <person name="Li C."/>
        </authorList>
    </citation>
    <scope>NUCLEOTIDE SEQUENCE [LARGE SCALE GENOMIC DNA]</scope>
    <source>
        <strain evidence="2">BGI_N310</strain>
    </source>
</reference>
<feature type="compositionally biased region" description="Acidic residues" evidence="1">
    <location>
        <begin position="55"/>
        <end position="66"/>
    </location>
</feature>
<protein>
    <submittedName>
        <fullName evidence="2">Uncharacterized protein</fullName>
    </submittedName>
</protein>
<name>A0A091MDX1_9PASS</name>
<sequence length="275" mass="29718">GSGAAACADSARPCRRCTEDPLNDSKNRAAQCEDSSVQQEGRAEVSRWSKYLDQDREDQEEEEEEAATERQQLCSRRKNSVGEKRKHQKSFLSSDVKEYAEEGVFQLVSQAKKHKKCFVAVPDGDGGDAVSAGSVVPAVPESVVPESTQPTTASTKPSKWEKFLSSSENSSENAAGVALSLQDAGGVRLDSTPAASAGRAGRCSERAGRNLPQDTSFGFRKCVASIEGFASKLPGTVVPSSSCSVEDMLFKEPQSQLGRSLMMISEKIRHLWNCF</sequence>
<feature type="non-terminal residue" evidence="2">
    <location>
        <position position="1"/>
    </location>
</feature>
<dbReference type="Proteomes" id="UP000053537">
    <property type="component" value="Unassembled WGS sequence"/>
</dbReference>
<dbReference type="AlphaFoldDB" id="A0A091MDX1"/>